<sequence length="110" mass="11812">MAAAIAYPKSGSSGFCCHGPTTHRRGWPPSAAGVPISFAVAVIGGWKRGRWENFFARSPPITSSMGRNGVLPRIRLGSLGSVGPVASWWGRGESMGRGGYRLFRLKLFSF</sequence>
<evidence type="ECO:0000313" key="1">
    <source>
        <dbReference type="EMBL" id="WVZ96282.1"/>
    </source>
</evidence>
<gene>
    <name evidence="1" type="ORF">U9M48_041938</name>
</gene>
<proteinExistence type="predicted"/>
<dbReference type="AlphaFoldDB" id="A0AAQ3XH40"/>
<dbReference type="EMBL" id="CP144754">
    <property type="protein sequence ID" value="WVZ96282.1"/>
    <property type="molecule type" value="Genomic_DNA"/>
</dbReference>
<name>A0AAQ3XH40_PASNO</name>
<organism evidence="1 2">
    <name type="scientific">Paspalum notatum var. saurae</name>
    <dbReference type="NCBI Taxonomy" id="547442"/>
    <lineage>
        <taxon>Eukaryota</taxon>
        <taxon>Viridiplantae</taxon>
        <taxon>Streptophyta</taxon>
        <taxon>Embryophyta</taxon>
        <taxon>Tracheophyta</taxon>
        <taxon>Spermatophyta</taxon>
        <taxon>Magnoliopsida</taxon>
        <taxon>Liliopsida</taxon>
        <taxon>Poales</taxon>
        <taxon>Poaceae</taxon>
        <taxon>PACMAD clade</taxon>
        <taxon>Panicoideae</taxon>
        <taxon>Andropogonodae</taxon>
        <taxon>Paspaleae</taxon>
        <taxon>Paspalinae</taxon>
        <taxon>Paspalum</taxon>
    </lineage>
</organism>
<reference evidence="1 2" key="1">
    <citation type="submission" date="2024-02" db="EMBL/GenBank/DDBJ databases">
        <title>High-quality chromosome-scale genome assembly of Pensacola bahiagrass (Paspalum notatum Flugge var. saurae).</title>
        <authorList>
            <person name="Vega J.M."/>
            <person name="Podio M."/>
            <person name="Orjuela J."/>
            <person name="Siena L.A."/>
            <person name="Pessino S.C."/>
            <person name="Combes M.C."/>
            <person name="Mariac C."/>
            <person name="Albertini E."/>
            <person name="Pupilli F."/>
            <person name="Ortiz J.P.A."/>
            <person name="Leblanc O."/>
        </authorList>
    </citation>
    <scope>NUCLEOTIDE SEQUENCE [LARGE SCALE GENOMIC DNA]</scope>
    <source>
        <strain evidence="1">R1</strain>
        <tissue evidence="1">Leaf</tissue>
    </source>
</reference>
<accession>A0AAQ3XH40</accession>
<evidence type="ECO:0000313" key="2">
    <source>
        <dbReference type="Proteomes" id="UP001341281"/>
    </source>
</evidence>
<protein>
    <submittedName>
        <fullName evidence="1">Uncharacterized protein</fullName>
    </submittedName>
</protein>
<keyword evidence="2" id="KW-1185">Reference proteome</keyword>
<dbReference type="Proteomes" id="UP001341281">
    <property type="component" value="Chromosome 10"/>
</dbReference>